<proteinExistence type="predicted"/>
<evidence type="ECO:0000259" key="1">
    <source>
        <dbReference type="Pfam" id="PF00294"/>
    </source>
</evidence>
<accession>X1QAK6</accession>
<protein>
    <recommendedName>
        <fullName evidence="1">Carbohydrate kinase PfkB domain-containing protein</fullName>
    </recommendedName>
</protein>
<dbReference type="Gene3D" id="3.40.1190.20">
    <property type="match status" value="1"/>
</dbReference>
<dbReference type="EMBL" id="BARV01033590">
    <property type="protein sequence ID" value="GAI51851.1"/>
    <property type="molecule type" value="Genomic_DNA"/>
</dbReference>
<dbReference type="InterPro" id="IPR011611">
    <property type="entry name" value="PfkB_dom"/>
</dbReference>
<reference evidence="2" key="1">
    <citation type="journal article" date="2014" name="Front. Microbiol.">
        <title>High frequency of phylogenetically diverse reductive dehalogenase-homologous genes in deep subseafloor sedimentary metagenomes.</title>
        <authorList>
            <person name="Kawai M."/>
            <person name="Futagami T."/>
            <person name="Toyoda A."/>
            <person name="Takaki Y."/>
            <person name="Nishi S."/>
            <person name="Hori S."/>
            <person name="Arai W."/>
            <person name="Tsubouchi T."/>
            <person name="Morono Y."/>
            <person name="Uchiyama I."/>
            <person name="Ito T."/>
            <person name="Fujiyama A."/>
            <person name="Inagaki F."/>
            <person name="Takami H."/>
        </authorList>
    </citation>
    <scope>NUCLEOTIDE SEQUENCE</scope>
    <source>
        <strain evidence="2">Expedition CK06-06</strain>
    </source>
</reference>
<feature type="domain" description="Carbohydrate kinase PfkB" evidence="1">
    <location>
        <begin position="2"/>
        <end position="67"/>
    </location>
</feature>
<gene>
    <name evidence="2" type="ORF">S06H3_52774</name>
</gene>
<dbReference type="AlphaFoldDB" id="X1QAK6"/>
<sequence length="86" mass="9347">MVVSDGKKLYRAKPAKTKVIDRTGAGDSFTSGFVSGFIQSKGNIEYAIQLGVANATYCLKKCGAKEGLLEKGEKFKKVKVSILKWD</sequence>
<comment type="caution">
    <text evidence="2">The sequence shown here is derived from an EMBL/GenBank/DDBJ whole genome shotgun (WGS) entry which is preliminary data.</text>
</comment>
<dbReference type="Pfam" id="PF00294">
    <property type="entry name" value="PfkB"/>
    <property type="match status" value="1"/>
</dbReference>
<dbReference type="InterPro" id="IPR029056">
    <property type="entry name" value="Ribokinase-like"/>
</dbReference>
<organism evidence="2">
    <name type="scientific">marine sediment metagenome</name>
    <dbReference type="NCBI Taxonomy" id="412755"/>
    <lineage>
        <taxon>unclassified sequences</taxon>
        <taxon>metagenomes</taxon>
        <taxon>ecological metagenomes</taxon>
    </lineage>
</organism>
<dbReference type="SUPFAM" id="SSF53613">
    <property type="entry name" value="Ribokinase-like"/>
    <property type="match status" value="1"/>
</dbReference>
<name>X1QAK6_9ZZZZ</name>
<evidence type="ECO:0000313" key="2">
    <source>
        <dbReference type="EMBL" id="GAI51851.1"/>
    </source>
</evidence>